<dbReference type="FunFam" id="3.30.160.60:FF:000255">
    <property type="entry name" value="Zinc finger and AT-hook domain containing"/>
    <property type="match status" value="1"/>
</dbReference>
<dbReference type="SUPFAM" id="SSF57667">
    <property type="entry name" value="beta-beta-alpha zinc fingers"/>
    <property type="match status" value="5"/>
</dbReference>
<feature type="compositionally biased region" description="Acidic residues" evidence="11">
    <location>
        <begin position="214"/>
        <end position="224"/>
    </location>
</feature>
<evidence type="ECO:0000256" key="2">
    <source>
        <dbReference type="ARBA" id="ARBA00022723"/>
    </source>
</evidence>
<dbReference type="PANTHER" id="PTHR24403:SF67">
    <property type="entry name" value="FI01116P-RELATED"/>
    <property type="match status" value="1"/>
</dbReference>
<dbReference type="FunFam" id="3.30.160.60:FF:001756">
    <property type="entry name" value="Zinc finger and AT-hook domain containing"/>
    <property type="match status" value="1"/>
</dbReference>
<feature type="compositionally biased region" description="Polar residues" evidence="11">
    <location>
        <begin position="787"/>
        <end position="796"/>
    </location>
</feature>
<keyword evidence="6" id="KW-0805">Transcription regulation</keyword>
<dbReference type="GO" id="GO:0008270">
    <property type="term" value="F:zinc ion binding"/>
    <property type="evidence" value="ECO:0007669"/>
    <property type="project" value="UniProtKB-KW"/>
</dbReference>
<keyword evidence="4 10" id="KW-0863">Zinc-finger</keyword>
<dbReference type="GeneTree" id="ENSGT00940000156658"/>
<dbReference type="FunFam" id="3.30.160.60:FF:001211">
    <property type="entry name" value="Zinc finger and AT-hook domain containing"/>
    <property type="match status" value="1"/>
</dbReference>
<dbReference type="PANTHER" id="PTHR24403">
    <property type="entry name" value="ZINC FINGER PROTEIN"/>
    <property type="match status" value="1"/>
</dbReference>
<sequence length="1448" mass="163361">MSEDFVIRRVLYTILFKRMEWKPFTNVSRVDYAFWSSQPLGENIPNQPAFLSTGRLYPPYLLSQIRQKPSSKQIKIRFSITYSISNVDINKCTCNSWGITFYFTNMATSTAGGTSSIFMCKLCNLFSPHRAQLLSHVSEKHHTEGLNPDDIIVALMPLTAPLENGGDSPVKRKRGRPKGSTKKIVADGPMTETTSPNQKKQKQQKVEAQSEAGPVDEEEPEDNNALDCKKCNRVFGNRRQIMKHICLMDLREDEDQEEDNDKEFEAQPGAAEGKEEDGERSSKRPRPLRSERVSLVKEQEPAGGPKNPIISVVLTAHEALPGATRIVPIEATPAEPVAPADTDPQEAGQKRGFQEYSIQQAAYEVPLKSNRIGQTQLKIFTCEYCNKVFKFRHSLQAHLRTHTNEKPFKCPHCDYASAIKANLSVHLRKHTGEKFSCEHCSFQCLSKGHLKVHVERVHHKIKQHCLFCKKKYSDVKNLLKHMRESHDLEDKKVKDSYHEYSLQTREGKRQLLYDCQICDRKFKNELDRDRHMMVHGSERPFGCELCDHGCTKFQALQAHVRKHPFLYVCAACQQKFVSSVRLKAHLKEAHPESEEAVGFSESINSSFCLLEPGDDIKREMLRQDEIRMAEELSLLNAQQEEEEALAGDPSEEQEEALAGDPSEEQEEALAGDPSEEQEEALAGDPSEEQEEEALAGDSSEEQEEEALAGDPSEEQEEEEEEALAGDPSEEQEEGEGEEQEEGEGEEQEEEEGEGEEQEEGEGEEQEEGLGEGEEQVVPDLGPEETCVLNQPAQETETLQDRTEPISPEQTQTASKGTTQEVISEERPDKTLMEEDKPHGENDVIVAEQDTLVERPSGKEESVVGHQQHPEEDKGSSSTSQGHVEETLRSLVLIQGEVIGQTNASAGPQGEDGTTEERSAFQQILDKLQKRQLNMVVFDRIRKVYGDLECEYCGKLFWYQVHYNMHVRTHTKEHLHYCTQCSYSSITKNCLKRHLIQRHSNILLQCPMEHCQYCTPDKYKLQAHLKTHFDNEKKSVACPVCEETFTEDKLKHHIKNIHPDTPMNTISEALGVRVQVKGLIGKRASKCPYCDSYFMRNGADLQQHIWAHQGVKPFKCSLCDYASRSKSNLKAHMSRHTTEKTHLCDMCGKKFKSKVTLKSHKLMHTEDGKQYQCTECDYSAAQKPLLVRHMEQHASFKPYRCGHCHYSCNIAGPLKRHYSKKHPNQEYCNAGPGPATSEAVEQQGGVKCPVCDYVYGTKWEMNRHLKNKHGLKVIQSDVLGLNQWEVVEQSVEEPLTQYLHITETEDPQGTEAAVSALQDLRFTENGVVATTTEGLDPTAVNILQQIIELGAESNDATAASMVAMVPGRVTVVEQVAEEEEQGSHTVMIQDPFQQAASMGLGEEHHLVVSSDDVEGMETVTVYTQGEDASQFIVYVQEAVQTEEHTVESI</sequence>
<name>A0A8C7KM01_ONCKI</name>
<dbReference type="InterPro" id="IPR056438">
    <property type="entry name" value="Znf-C2H2_CTCF"/>
</dbReference>
<evidence type="ECO:0000313" key="13">
    <source>
        <dbReference type="Ensembl" id="ENSOKIP00005102347.1"/>
    </source>
</evidence>
<reference evidence="13" key="2">
    <citation type="submission" date="2025-09" db="UniProtKB">
        <authorList>
            <consortium name="Ensembl"/>
        </authorList>
    </citation>
    <scope>IDENTIFICATION</scope>
</reference>
<reference evidence="13" key="1">
    <citation type="submission" date="2025-08" db="UniProtKB">
        <authorList>
            <consortium name="Ensembl"/>
        </authorList>
    </citation>
    <scope>IDENTIFICATION</scope>
</reference>
<feature type="domain" description="C2H2-type" evidence="12">
    <location>
        <begin position="567"/>
        <end position="595"/>
    </location>
</feature>
<dbReference type="PROSITE" id="PS50157">
    <property type="entry name" value="ZINC_FINGER_C2H2_2"/>
    <property type="match status" value="9"/>
</dbReference>
<dbReference type="FunFam" id="3.30.160.60:FF:000401">
    <property type="entry name" value="Zinc finger and AT-hook domain containing"/>
    <property type="match status" value="1"/>
</dbReference>
<keyword evidence="5" id="KW-0862">Zinc</keyword>
<evidence type="ECO:0000256" key="1">
    <source>
        <dbReference type="ARBA" id="ARBA00004123"/>
    </source>
</evidence>
<protein>
    <submittedName>
        <fullName evidence="13">Zinc finger and AT-hook domain containing</fullName>
    </submittedName>
</protein>
<keyword evidence="2" id="KW-0479">Metal-binding</keyword>
<keyword evidence="3" id="KW-0677">Repeat</keyword>
<evidence type="ECO:0000256" key="10">
    <source>
        <dbReference type="PROSITE-ProRule" id="PRU00042"/>
    </source>
</evidence>
<evidence type="ECO:0000256" key="6">
    <source>
        <dbReference type="ARBA" id="ARBA00023015"/>
    </source>
</evidence>
<dbReference type="GO" id="GO:0005634">
    <property type="term" value="C:nucleus"/>
    <property type="evidence" value="ECO:0007669"/>
    <property type="project" value="UniProtKB-SubCell"/>
</dbReference>
<dbReference type="Pfam" id="PF23611">
    <property type="entry name" value="zf-C2H2_16"/>
    <property type="match status" value="1"/>
</dbReference>
<feature type="region of interest" description="Disordered" evidence="11">
    <location>
        <begin position="639"/>
        <end position="883"/>
    </location>
</feature>
<dbReference type="Pfam" id="PF00096">
    <property type="entry name" value="zf-C2H2"/>
    <property type="match status" value="2"/>
</dbReference>
<evidence type="ECO:0000256" key="8">
    <source>
        <dbReference type="ARBA" id="ARBA00023163"/>
    </source>
</evidence>
<evidence type="ECO:0000256" key="11">
    <source>
        <dbReference type="SAM" id="MobiDB-lite"/>
    </source>
</evidence>
<feature type="compositionally biased region" description="Polar residues" evidence="11">
    <location>
        <begin position="807"/>
        <end position="821"/>
    </location>
</feature>
<evidence type="ECO:0000256" key="9">
    <source>
        <dbReference type="ARBA" id="ARBA00023242"/>
    </source>
</evidence>
<dbReference type="InterPro" id="IPR050688">
    <property type="entry name" value="Zinc_finger/UBP_domain"/>
</dbReference>
<feature type="domain" description="C2H2-type" evidence="12">
    <location>
        <begin position="947"/>
        <end position="974"/>
    </location>
</feature>
<dbReference type="Gene3D" id="3.30.160.60">
    <property type="entry name" value="Classic Zinc Finger"/>
    <property type="match status" value="11"/>
</dbReference>
<keyword evidence="8" id="KW-0804">Transcription</keyword>
<dbReference type="SMART" id="SM00355">
    <property type="entry name" value="ZnF_C2H2"/>
    <property type="match status" value="19"/>
</dbReference>
<evidence type="ECO:0000256" key="3">
    <source>
        <dbReference type="ARBA" id="ARBA00022737"/>
    </source>
</evidence>
<feature type="compositionally biased region" description="Basic and acidic residues" evidence="11">
    <location>
        <begin position="277"/>
        <end position="300"/>
    </location>
</feature>
<comment type="subcellular location">
    <subcellularLocation>
        <location evidence="1">Nucleus</location>
    </subcellularLocation>
</comment>
<feature type="compositionally biased region" description="Basic and acidic residues" evidence="11">
    <location>
        <begin position="851"/>
        <end position="874"/>
    </location>
</feature>
<feature type="domain" description="C2H2-type" evidence="12">
    <location>
        <begin position="1113"/>
        <end position="1140"/>
    </location>
</feature>
<dbReference type="Proteomes" id="UP000694557">
    <property type="component" value="Unassembled WGS sequence"/>
</dbReference>
<dbReference type="FunFam" id="3.30.160.60:FF:001388">
    <property type="entry name" value="Zinc finger and AT-hook domain containing"/>
    <property type="match status" value="1"/>
</dbReference>
<feature type="compositionally biased region" description="Basic residues" evidence="11">
    <location>
        <begin position="171"/>
        <end position="181"/>
    </location>
</feature>
<feature type="compositionally biased region" description="Acidic residues" evidence="11">
    <location>
        <begin position="253"/>
        <end position="262"/>
    </location>
</feature>
<dbReference type="GO" id="GO:0010468">
    <property type="term" value="P:regulation of gene expression"/>
    <property type="evidence" value="ECO:0007669"/>
    <property type="project" value="TreeGrafter"/>
</dbReference>
<organism evidence="13 14">
    <name type="scientific">Oncorhynchus kisutch</name>
    <name type="common">Coho salmon</name>
    <name type="synonym">Salmo kisutch</name>
    <dbReference type="NCBI Taxonomy" id="8019"/>
    <lineage>
        <taxon>Eukaryota</taxon>
        <taxon>Metazoa</taxon>
        <taxon>Chordata</taxon>
        <taxon>Craniata</taxon>
        <taxon>Vertebrata</taxon>
        <taxon>Euteleostomi</taxon>
        <taxon>Actinopterygii</taxon>
        <taxon>Neopterygii</taxon>
        <taxon>Teleostei</taxon>
        <taxon>Protacanthopterygii</taxon>
        <taxon>Salmoniformes</taxon>
        <taxon>Salmonidae</taxon>
        <taxon>Salmoninae</taxon>
        <taxon>Oncorhynchus</taxon>
    </lineage>
</organism>
<feature type="domain" description="C2H2-type" evidence="12">
    <location>
        <begin position="513"/>
        <end position="540"/>
    </location>
</feature>
<accession>A0A8C7KM01</accession>
<dbReference type="InterPro" id="IPR013087">
    <property type="entry name" value="Znf_C2H2_type"/>
</dbReference>
<evidence type="ECO:0000259" key="12">
    <source>
        <dbReference type="PROSITE" id="PS50157"/>
    </source>
</evidence>
<feature type="region of interest" description="Disordered" evidence="11">
    <location>
        <begin position="253"/>
        <end position="305"/>
    </location>
</feature>
<evidence type="ECO:0000313" key="14">
    <source>
        <dbReference type="Proteomes" id="UP000694557"/>
    </source>
</evidence>
<feature type="compositionally biased region" description="Basic and acidic residues" evidence="11">
    <location>
        <begin position="823"/>
        <end position="841"/>
    </location>
</feature>
<feature type="compositionally biased region" description="Acidic residues" evidence="11">
    <location>
        <begin position="639"/>
        <end position="776"/>
    </location>
</feature>
<keyword evidence="7" id="KW-0238">DNA-binding</keyword>
<dbReference type="InterPro" id="IPR036236">
    <property type="entry name" value="Znf_C2H2_sf"/>
</dbReference>
<evidence type="ECO:0000256" key="4">
    <source>
        <dbReference type="ARBA" id="ARBA00022771"/>
    </source>
</evidence>
<dbReference type="FunFam" id="3.30.160.60:FF:000614">
    <property type="entry name" value="Zinc finger protein 142"/>
    <property type="match status" value="1"/>
</dbReference>
<keyword evidence="14" id="KW-1185">Reference proteome</keyword>
<dbReference type="GO" id="GO:0003677">
    <property type="term" value="F:DNA binding"/>
    <property type="evidence" value="ECO:0007669"/>
    <property type="project" value="UniProtKB-KW"/>
</dbReference>
<gene>
    <name evidence="13" type="primary">ZFAT</name>
    <name evidence="13" type="synonym">LOC109876926</name>
</gene>
<feature type="domain" description="C2H2-type" evidence="12">
    <location>
        <begin position="1141"/>
        <end position="1168"/>
    </location>
</feature>
<evidence type="ECO:0000256" key="7">
    <source>
        <dbReference type="ARBA" id="ARBA00023125"/>
    </source>
</evidence>
<proteinExistence type="predicted"/>
<feature type="region of interest" description="Disordered" evidence="11">
    <location>
        <begin position="163"/>
        <end position="224"/>
    </location>
</feature>
<feature type="domain" description="C2H2-type" evidence="12">
    <location>
        <begin position="1170"/>
        <end position="1197"/>
    </location>
</feature>
<dbReference type="Ensembl" id="ENSOKIT00005109652.1">
    <property type="protein sequence ID" value="ENSOKIP00005102347.1"/>
    <property type="gene ID" value="ENSOKIG00005045027.1"/>
</dbReference>
<keyword evidence="9" id="KW-0539">Nucleus</keyword>
<dbReference type="FunFam" id="3.30.160.60:FF:000306">
    <property type="entry name" value="Zinc finger and AT-hook domain containing"/>
    <property type="match status" value="1"/>
</dbReference>
<feature type="domain" description="C2H2-type" evidence="12">
    <location>
        <begin position="463"/>
        <end position="491"/>
    </location>
</feature>
<evidence type="ECO:0000256" key="5">
    <source>
        <dbReference type="ARBA" id="ARBA00022833"/>
    </source>
</evidence>
<feature type="domain" description="C2H2-type" evidence="12">
    <location>
        <begin position="408"/>
        <end position="435"/>
    </location>
</feature>
<feature type="domain" description="C2H2-type" evidence="12">
    <location>
        <begin position="380"/>
        <end position="407"/>
    </location>
</feature>
<dbReference type="PROSITE" id="PS00028">
    <property type="entry name" value="ZINC_FINGER_C2H2_1"/>
    <property type="match status" value="9"/>
</dbReference>